<proteinExistence type="predicted"/>
<name>A0A1Q6DS48_METT1</name>
<keyword evidence="2" id="KW-1185">Reference proteome</keyword>
<dbReference type="InParanoid" id="A0A1Q6DS48"/>
<evidence type="ECO:0000313" key="2">
    <source>
        <dbReference type="Proteomes" id="UP000185744"/>
    </source>
</evidence>
<evidence type="ECO:0000313" key="1">
    <source>
        <dbReference type="EMBL" id="OKY77196.1"/>
    </source>
</evidence>
<sequence length="28" mass="3598">MLWFKIDREKDILYLEAVYHKEEAEKHY</sequence>
<gene>
    <name evidence="1" type="ORF">BTN85_1843</name>
</gene>
<organism evidence="1 2">
    <name type="scientific">Methanohalarchaeum thermophilum</name>
    <dbReference type="NCBI Taxonomy" id="1903181"/>
    <lineage>
        <taxon>Archaea</taxon>
        <taxon>Methanobacteriati</taxon>
        <taxon>Methanobacteriota</taxon>
        <taxon>Methanonatronarchaeia</taxon>
        <taxon>Methanonatronarchaeales</taxon>
        <taxon>Methanonatronarchaeaceae</taxon>
        <taxon>Candidatus Methanohalarchaeum</taxon>
    </lineage>
</organism>
<dbReference type="Proteomes" id="UP000185744">
    <property type="component" value="Unassembled WGS sequence"/>
</dbReference>
<reference evidence="1" key="1">
    <citation type="submission" date="2016-12" db="EMBL/GenBank/DDBJ databases">
        <title>Discovery of methanogenic haloarchaea.</title>
        <authorList>
            <person name="Sorokin D.Y."/>
            <person name="Makarova K.S."/>
            <person name="Abbas B."/>
            <person name="Ferrer M."/>
            <person name="Golyshin P.N."/>
        </authorList>
    </citation>
    <scope>NUCLEOTIDE SEQUENCE [LARGE SCALE GENOMIC DNA]</scope>
    <source>
        <strain evidence="1">HMET1</strain>
    </source>
</reference>
<accession>A0A1Q6DS48</accession>
<dbReference type="EMBL" id="MSDW01000002">
    <property type="protein sequence ID" value="OKY77196.1"/>
    <property type="molecule type" value="Genomic_DNA"/>
</dbReference>
<protein>
    <submittedName>
        <fullName evidence="1">Uncharacterized protein</fullName>
    </submittedName>
</protein>
<comment type="caution">
    <text evidence="1">The sequence shown here is derived from an EMBL/GenBank/DDBJ whole genome shotgun (WGS) entry which is preliminary data.</text>
</comment>
<dbReference type="AlphaFoldDB" id="A0A1Q6DS48"/>